<dbReference type="InterPro" id="IPR038740">
    <property type="entry name" value="BioF2-like_GNAT_dom"/>
</dbReference>
<organism evidence="2 3">
    <name type="scientific">Coprobacter fastidiosus</name>
    <dbReference type="NCBI Taxonomy" id="1099853"/>
    <lineage>
        <taxon>Bacteria</taxon>
        <taxon>Pseudomonadati</taxon>
        <taxon>Bacteroidota</taxon>
        <taxon>Bacteroidia</taxon>
        <taxon>Bacteroidales</taxon>
        <taxon>Barnesiellaceae</taxon>
        <taxon>Coprobacter</taxon>
    </lineage>
</organism>
<dbReference type="AlphaFoldDB" id="A0A316R404"/>
<dbReference type="SUPFAM" id="SSF55729">
    <property type="entry name" value="Acyl-CoA N-acyltransferases (Nat)"/>
    <property type="match status" value="1"/>
</dbReference>
<gene>
    <name evidence="2" type="ORF">DDY73_03630</name>
</gene>
<proteinExistence type="predicted"/>
<evidence type="ECO:0000313" key="3">
    <source>
        <dbReference type="Proteomes" id="UP000262954"/>
    </source>
</evidence>
<dbReference type="Pfam" id="PF13480">
    <property type="entry name" value="Acetyltransf_6"/>
    <property type="match status" value="1"/>
</dbReference>
<accession>A0A316R404</accession>
<reference evidence="2 3" key="1">
    <citation type="journal article" date="2018" name="Nat. Biotechnol.">
        <title>A standardized bacterial taxonomy based on genome phylogeny substantially revises the tree of life.</title>
        <authorList>
            <person name="Parks D.H."/>
            <person name="Chuvochina M."/>
            <person name="Waite D.W."/>
            <person name="Rinke C."/>
            <person name="Skarshewski A."/>
            <person name="Chaumeil P.A."/>
            <person name="Hugenholtz P."/>
        </authorList>
    </citation>
    <scope>NUCLEOTIDE SEQUENCE [LARGE SCALE GENOMIC DNA]</scope>
    <source>
        <strain evidence="2">UBA11482</strain>
    </source>
</reference>
<comment type="caution">
    <text evidence="2">The sequence shown here is derived from an EMBL/GenBank/DDBJ whole genome shotgun (WGS) entry which is preliminary data.</text>
</comment>
<evidence type="ECO:0000259" key="1">
    <source>
        <dbReference type="Pfam" id="PF13480"/>
    </source>
</evidence>
<dbReference type="Proteomes" id="UP000262954">
    <property type="component" value="Unassembled WGS sequence"/>
</dbReference>
<protein>
    <submittedName>
        <fullName evidence="2">GNAT family N-acetyltransferase</fullName>
    </submittedName>
</protein>
<dbReference type="EMBL" id="DNWC01000051">
    <property type="protein sequence ID" value="HBJ08072.1"/>
    <property type="molecule type" value="Genomic_DNA"/>
</dbReference>
<evidence type="ECO:0000313" key="2">
    <source>
        <dbReference type="EMBL" id="HBJ08072.1"/>
    </source>
</evidence>
<keyword evidence="2" id="KW-0808">Transferase</keyword>
<dbReference type="RefSeq" id="WP_022390081.1">
    <property type="nucleotide sequence ID" value="NZ_CAUAJF010000014.1"/>
</dbReference>
<dbReference type="Gene3D" id="3.40.630.30">
    <property type="match status" value="1"/>
</dbReference>
<name>A0A316R404_9BACT</name>
<dbReference type="InterPro" id="IPR016181">
    <property type="entry name" value="Acyl_CoA_acyltransferase"/>
</dbReference>
<dbReference type="GO" id="GO:0016740">
    <property type="term" value="F:transferase activity"/>
    <property type="evidence" value="ECO:0007669"/>
    <property type="project" value="UniProtKB-KW"/>
</dbReference>
<feature type="domain" description="BioF2-like acetyltransferase" evidence="1">
    <location>
        <begin position="161"/>
        <end position="282"/>
    </location>
</feature>
<sequence>METRIEIQQYIPALRPEWDCFIANSRNGTFLFFRNYMDYHSDRFIDNSLLFRYKGKLIAVLPANREGDVLWSHQGLTYGGLVLSSKCTADRVLNIFSLLFSWLSERGFSKLVYKCVPDIYHRYPSQEDLYALFRNNARLVARNLSTTVSIPCRIPFSQLRRRGIKRALSCGIVVQESSDLENFWRVLSENLSDRYNRLPVHTVEEMSLLKGRFPNNIRLFTACKGERVVAGCVIFEMDEWVHSQYISASPEGKEFGALDLLFHYLITDRYSDRKVFDFGQSTENKGSFLNSGLIAQKEGFGGRGIVYDTYELSW</sequence>